<proteinExistence type="predicted"/>
<dbReference type="SUPFAM" id="SSF54611">
    <property type="entry name" value="SecB-like"/>
    <property type="match status" value="1"/>
</dbReference>
<dbReference type="AlphaFoldDB" id="A0A3E0DH52"/>
<dbReference type="Proteomes" id="UP000256405">
    <property type="component" value="Unassembled WGS sequence"/>
</dbReference>
<reference evidence="1 2" key="1">
    <citation type="submission" date="2018-08" db="EMBL/GenBank/DDBJ databases">
        <title>Genomic Encyclopedia of Archaeal and Bacterial Type Strains, Phase II (KMG-II): from individual species to whole genera.</title>
        <authorList>
            <person name="Goeker M."/>
        </authorList>
    </citation>
    <scope>NUCLEOTIDE SEQUENCE [LARGE SCALE GENOMIC DNA]</scope>
    <source>
        <strain evidence="1 2">DSM 15986</strain>
    </source>
</reference>
<name>A0A3E0DH52_9BACT</name>
<protein>
    <recommendedName>
        <fullName evidence="3">Preprotein translocase subunit SecB</fullName>
    </recommendedName>
</protein>
<dbReference type="Gene3D" id="3.10.420.10">
    <property type="entry name" value="SecB-like"/>
    <property type="match status" value="1"/>
</dbReference>
<organism evidence="1 2">
    <name type="scientific">Algoriphagus antarcticus</name>
    <dbReference type="NCBI Taxonomy" id="238540"/>
    <lineage>
        <taxon>Bacteria</taxon>
        <taxon>Pseudomonadati</taxon>
        <taxon>Bacteroidota</taxon>
        <taxon>Cytophagia</taxon>
        <taxon>Cytophagales</taxon>
        <taxon>Cyclobacteriaceae</taxon>
        <taxon>Algoriphagus</taxon>
    </lineage>
</organism>
<evidence type="ECO:0008006" key="3">
    <source>
        <dbReference type="Google" id="ProtNLM"/>
    </source>
</evidence>
<dbReference type="RefSeq" id="WP_086542655.1">
    <property type="nucleotide sequence ID" value="NZ_MSSW01000051.1"/>
</dbReference>
<gene>
    <name evidence="1" type="ORF">C8N25_12313</name>
</gene>
<dbReference type="OrthoDB" id="824454at2"/>
<dbReference type="EMBL" id="QUNF01000023">
    <property type="protein sequence ID" value="REG82024.1"/>
    <property type="molecule type" value="Genomic_DNA"/>
</dbReference>
<accession>A0A3E0DH52</accession>
<keyword evidence="2" id="KW-1185">Reference proteome</keyword>
<comment type="caution">
    <text evidence="1">The sequence shown here is derived from an EMBL/GenBank/DDBJ whole genome shotgun (WGS) entry which is preliminary data.</text>
</comment>
<evidence type="ECO:0000313" key="2">
    <source>
        <dbReference type="Proteomes" id="UP000256405"/>
    </source>
</evidence>
<dbReference type="InterPro" id="IPR035958">
    <property type="entry name" value="SecB-like_sf"/>
</dbReference>
<sequence>MKAKFSPLQLLDFKLLESHYEFIVPKEDDINLKDLFQSYPVDIDFGIGKTEEEGEIQLFTKIEVNKGRKKTLPGYKLMVEGGGTFRIQDPENVEEGLRNNLSQFSTLNMMINNLRNIMYQITNLGPMGGYLLPPIDISGLLRDKAEKLEKEESKIKS</sequence>
<evidence type="ECO:0000313" key="1">
    <source>
        <dbReference type="EMBL" id="REG82024.1"/>
    </source>
</evidence>